<feature type="transmembrane region" description="Helical" evidence="15">
    <location>
        <begin position="21"/>
        <end position="45"/>
    </location>
</feature>
<dbReference type="GO" id="GO:0015379">
    <property type="term" value="F:potassium:chloride symporter activity"/>
    <property type="evidence" value="ECO:0007669"/>
    <property type="project" value="InterPro"/>
</dbReference>
<feature type="transmembrane region" description="Helical" evidence="15">
    <location>
        <begin position="87"/>
        <end position="115"/>
    </location>
</feature>
<keyword evidence="12" id="KW-0868">Chloride</keyword>
<keyword evidence="7" id="KW-0630">Potassium</keyword>
<evidence type="ECO:0000256" key="10">
    <source>
        <dbReference type="ARBA" id="ARBA00023136"/>
    </source>
</evidence>
<feature type="domain" description="Amino acid permease/ SLC12A" evidence="16">
    <location>
        <begin position="9"/>
        <end position="186"/>
    </location>
</feature>
<dbReference type="AlphaFoldDB" id="A0AAD6FAR0"/>
<evidence type="ECO:0000256" key="1">
    <source>
        <dbReference type="ARBA" id="ARBA00004141"/>
    </source>
</evidence>
<evidence type="ECO:0000256" key="12">
    <source>
        <dbReference type="ARBA" id="ARBA00023214"/>
    </source>
</evidence>
<evidence type="ECO:0000256" key="8">
    <source>
        <dbReference type="ARBA" id="ARBA00022989"/>
    </source>
</evidence>
<keyword evidence="6" id="KW-0769">Symport</keyword>
<dbReference type="GO" id="GO:0055075">
    <property type="term" value="P:potassium ion homeostasis"/>
    <property type="evidence" value="ECO:0007669"/>
    <property type="project" value="TreeGrafter"/>
</dbReference>
<evidence type="ECO:0000256" key="2">
    <source>
        <dbReference type="ARBA" id="ARBA00022475"/>
    </source>
</evidence>
<keyword evidence="10 15" id="KW-0472">Membrane</keyword>
<dbReference type="FunFam" id="1.20.1740.10:FF:000049">
    <property type="entry name" value="Solute carrier family 12 (potassium/chloride transporter), member 4"/>
    <property type="match status" value="1"/>
</dbReference>
<comment type="catalytic activity">
    <reaction evidence="14">
        <text>K(+)(in) + chloride(in) = K(+)(out) + chloride(out)</text>
        <dbReference type="Rhea" id="RHEA:72427"/>
        <dbReference type="ChEBI" id="CHEBI:17996"/>
        <dbReference type="ChEBI" id="CHEBI:29103"/>
    </reaction>
</comment>
<dbReference type="InterPro" id="IPR004842">
    <property type="entry name" value="SLC12A_fam"/>
</dbReference>
<evidence type="ECO:0000256" key="15">
    <source>
        <dbReference type="SAM" id="Phobius"/>
    </source>
</evidence>
<keyword evidence="4" id="KW-0597">Phosphoprotein</keyword>
<dbReference type="PANTHER" id="PTHR11827:SF54">
    <property type="entry name" value="SOLUTE CARRIER FAMILY 12 MEMBER 5"/>
    <property type="match status" value="1"/>
</dbReference>
<evidence type="ECO:0000256" key="5">
    <source>
        <dbReference type="ARBA" id="ARBA00022692"/>
    </source>
</evidence>
<evidence type="ECO:0000313" key="17">
    <source>
        <dbReference type="EMBL" id="KAJ4926668.1"/>
    </source>
</evidence>
<evidence type="ECO:0000256" key="7">
    <source>
        <dbReference type="ARBA" id="ARBA00022958"/>
    </source>
</evidence>
<evidence type="ECO:0000256" key="6">
    <source>
        <dbReference type="ARBA" id="ARBA00022847"/>
    </source>
</evidence>
<dbReference type="GO" id="GO:0045202">
    <property type="term" value="C:synapse"/>
    <property type="evidence" value="ECO:0007669"/>
    <property type="project" value="GOC"/>
</dbReference>
<dbReference type="PANTHER" id="PTHR11827">
    <property type="entry name" value="SOLUTE CARRIER FAMILY 12, CATION COTRANSPORTERS"/>
    <property type="match status" value="1"/>
</dbReference>
<keyword evidence="11" id="KW-0325">Glycoprotein</keyword>
<evidence type="ECO:0000256" key="4">
    <source>
        <dbReference type="ARBA" id="ARBA00022553"/>
    </source>
</evidence>
<dbReference type="Gene3D" id="1.20.1740.10">
    <property type="entry name" value="Amino acid/polyamine transporter I"/>
    <property type="match status" value="1"/>
</dbReference>
<sequence>APQLGTLMGVYMPCIQNIFGVILFLRMTWLVGIGGVVGCFVIVFICCSTTMLTAISMSAIATNGVVPAGGAYYMISRSLGPEFGGAVGICFYLGTTFAGAMYILGAIELLLIYIAPKAAIFPLEGLEGAEAEAALLNNMRVYGTILLFSMATVVFVGVKYVNKLALVFLACVILSILAVYAGVINTGWDPPEFPVCLLGNRTLVSKNFDVCAKTIESANGTVTTQLWRMFCDSPLLNATCDKYFVANNITQVQGIPGVTSGVLAENMFGTYYEKGDLIARKNMESVEDQDDPLTNSNSYVLADIGSFFTLLVGIYFPSVTGIMAGSNRSGDLRDAQKSIPIGTIAAITTTSFVCILSLLPPAG</sequence>
<organism evidence="17 18">
    <name type="scientific">Pogonophryne albipinna</name>
    <dbReference type="NCBI Taxonomy" id="1090488"/>
    <lineage>
        <taxon>Eukaryota</taxon>
        <taxon>Metazoa</taxon>
        <taxon>Chordata</taxon>
        <taxon>Craniata</taxon>
        <taxon>Vertebrata</taxon>
        <taxon>Euteleostomi</taxon>
        <taxon>Actinopterygii</taxon>
        <taxon>Neopterygii</taxon>
        <taxon>Teleostei</taxon>
        <taxon>Neoteleostei</taxon>
        <taxon>Acanthomorphata</taxon>
        <taxon>Eupercaria</taxon>
        <taxon>Perciformes</taxon>
        <taxon>Notothenioidei</taxon>
        <taxon>Pogonophryne</taxon>
    </lineage>
</organism>
<evidence type="ECO:0000256" key="14">
    <source>
        <dbReference type="ARBA" id="ARBA00047825"/>
    </source>
</evidence>
<accession>A0AAD6FAR0</accession>
<feature type="transmembrane region" description="Helical" evidence="15">
    <location>
        <begin position="339"/>
        <end position="359"/>
    </location>
</feature>
<feature type="transmembrane region" description="Helical" evidence="15">
    <location>
        <begin position="165"/>
        <end position="184"/>
    </location>
</feature>
<proteinExistence type="inferred from homology"/>
<evidence type="ECO:0000313" key="18">
    <source>
        <dbReference type="Proteomes" id="UP001219934"/>
    </source>
</evidence>
<comment type="similarity">
    <text evidence="13">Belongs to the SLC12A transporter family. K/Cl co-transporter subfamily.</text>
</comment>
<feature type="transmembrane region" description="Helical" evidence="15">
    <location>
        <begin position="51"/>
        <end position="75"/>
    </location>
</feature>
<keyword evidence="18" id="KW-1185">Reference proteome</keyword>
<reference evidence="17" key="1">
    <citation type="submission" date="2022-11" db="EMBL/GenBank/DDBJ databases">
        <title>Chromosome-level genome of Pogonophryne albipinna.</title>
        <authorList>
            <person name="Jo E."/>
        </authorList>
    </citation>
    <scope>NUCLEOTIDE SEQUENCE</scope>
    <source>
        <strain evidence="17">SGF0006</strain>
        <tissue evidence="17">Muscle</tissue>
    </source>
</reference>
<feature type="transmembrane region" description="Helical" evidence="15">
    <location>
        <begin position="299"/>
        <end position="318"/>
    </location>
</feature>
<dbReference type="GO" id="GO:0005886">
    <property type="term" value="C:plasma membrane"/>
    <property type="evidence" value="ECO:0007669"/>
    <property type="project" value="TreeGrafter"/>
</dbReference>
<evidence type="ECO:0000256" key="3">
    <source>
        <dbReference type="ARBA" id="ARBA00022538"/>
    </source>
</evidence>
<feature type="domain" description="Amino acid permease/ SLC12A" evidence="16">
    <location>
        <begin position="297"/>
        <end position="359"/>
    </location>
</feature>
<feature type="transmembrane region" description="Helical" evidence="15">
    <location>
        <begin position="141"/>
        <end position="158"/>
    </location>
</feature>
<keyword evidence="5 15" id="KW-0812">Transmembrane</keyword>
<comment type="subcellular location">
    <subcellularLocation>
        <location evidence="1">Membrane</location>
        <topology evidence="1">Multi-pass membrane protein</topology>
    </subcellularLocation>
</comment>
<dbReference type="EMBL" id="JAPTMU010000019">
    <property type="protein sequence ID" value="KAJ4926668.1"/>
    <property type="molecule type" value="Genomic_DNA"/>
</dbReference>
<dbReference type="GO" id="GO:1990573">
    <property type="term" value="P:potassium ion import across plasma membrane"/>
    <property type="evidence" value="ECO:0007669"/>
    <property type="project" value="TreeGrafter"/>
</dbReference>
<gene>
    <name evidence="17" type="ORF">JOQ06_014417</name>
</gene>
<keyword evidence="6" id="KW-0813">Transport</keyword>
<keyword evidence="8 15" id="KW-1133">Transmembrane helix</keyword>
<dbReference type="PRINTS" id="PR01081">
    <property type="entry name" value="KCLTRNSPORT"/>
</dbReference>
<dbReference type="Proteomes" id="UP001219934">
    <property type="component" value="Unassembled WGS sequence"/>
</dbReference>
<dbReference type="Pfam" id="PF00324">
    <property type="entry name" value="AA_permease"/>
    <property type="match status" value="2"/>
</dbReference>
<evidence type="ECO:0000259" key="16">
    <source>
        <dbReference type="Pfam" id="PF00324"/>
    </source>
</evidence>
<protein>
    <recommendedName>
        <fullName evidence="16">Amino acid permease/ SLC12A domain-containing protein</fullName>
    </recommendedName>
</protein>
<dbReference type="InterPro" id="IPR000076">
    <property type="entry name" value="KCL_cotranspt"/>
</dbReference>
<comment type="caution">
    <text evidence="17">The sequence shown here is derived from an EMBL/GenBank/DDBJ whole genome shotgun (WGS) entry which is preliminary data.</text>
</comment>
<keyword evidence="9" id="KW-0406">Ion transport</keyword>
<evidence type="ECO:0000256" key="9">
    <source>
        <dbReference type="ARBA" id="ARBA00023065"/>
    </source>
</evidence>
<evidence type="ECO:0000256" key="11">
    <source>
        <dbReference type="ARBA" id="ARBA00023180"/>
    </source>
</evidence>
<name>A0AAD6FAR0_9TELE</name>
<keyword evidence="2" id="KW-1003">Cell membrane</keyword>
<evidence type="ECO:0000256" key="13">
    <source>
        <dbReference type="ARBA" id="ARBA00046331"/>
    </source>
</evidence>
<dbReference type="InterPro" id="IPR004841">
    <property type="entry name" value="AA-permease/SLC12A_dom"/>
</dbReference>
<dbReference type="GO" id="GO:0007268">
    <property type="term" value="P:chemical synaptic transmission"/>
    <property type="evidence" value="ECO:0007669"/>
    <property type="project" value="TreeGrafter"/>
</dbReference>
<dbReference type="GO" id="GO:0006884">
    <property type="term" value="P:cell volume homeostasis"/>
    <property type="evidence" value="ECO:0007669"/>
    <property type="project" value="TreeGrafter"/>
</dbReference>
<feature type="non-terminal residue" evidence="17">
    <location>
        <position position="1"/>
    </location>
</feature>
<keyword evidence="3" id="KW-0633">Potassium transport</keyword>
<dbReference type="GO" id="GO:0055064">
    <property type="term" value="P:chloride ion homeostasis"/>
    <property type="evidence" value="ECO:0007669"/>
    <property type="project" value="TreeGrafter"/>
</dbReference>